<feature type="transmembrane region" description="Helical" evidence="4">
    <location>
        <begin position="182"/>
        <end position="201"/>
    </location>
</feature>
<evidence type="ECO:0000259" key="5">
    <source>
        <dbReference type="PROSITE" id="PS01124"/>
    </source>
</evidence>
<dbReference type="PANTHER" id="PTHR43280">
    <property type="entry name" value="ARAC-FAMILY TRANSCRIPTIONAL REGULATOR"/>
    <property type="match status" value="1"/>
</dbReference>
<dbReference type="GO" id="GO:0003700">
    <property type="term" value="F:DNA-binding transcription factor activity"/>
    <property type="evidence" value="ECO:0007669"/>
    <property type="project" value="InterPro"/>
</dbReference>
<dbReference type="AlphaFoldDB" id="A0A918JTS6"/>
<dbReference type="SUPFAM" id="SSF46689">
    <property type="entry name" value="Homeodomain-like"/>
    <property type="match status" value="1"/>
</dbReference>
<dbReference type="PANTHER" id="PTHR43280:SF29">
    <property type="entry name" value="ARAC-FAMILY TRANSCRIPTIONAL REGULATOR"/>
    <property type="match status" value="1"/>
</dbReference>
<dbReference type="EMBL" id="BMWS01000004">
    <property type="protein sequence ID" value="GGX09544.1"/>
    <property type="molecule type" value="Genomic_DNA"/>
</dbReference>
<feature type="transmembrane region" description="Helical" evidence="4">
    <location>
        <begin position="215"/>
        <end position="235"/>
    </location>
</feature>
<dbReference type="PROSITE" id="PS01124">
    <property type="entry name" value="HTH_ARAC_FAMILY_2"/>
    <property type="match status" value="1"/>
</dbReference>
<dbReference type="InterPro" id="IPR009057">
    <property type="entry name" value="Homeodomain-like_sf"/>
</dbReference>
<evidence type="ECO:0000256" key="2">
    <source>
        <dbReference type="ARBA" id="ARBA00023125"/>
    </source>
</evidence>
<protein>
    <recommendedName>
        <fullName evidence="5">HTH araC/xylS-type domain-containing protein</fullName>
    </recommendedName>
</protein>
<dbReference type="SMART" id="SM00342">
    <property type="entry name" value="HTH_ARAC"/>
    <property type="match status" value="1"/>
</dbReference>
<dbReference type="Gene3D" id="1.10.10.60">
    <property type="entry name" value="Homeodomain-like"/>
    <property type="match status" value="2"/>
</dbReference>
<evidence type="ECO:0000256" key="3">
    <source>
        <dbReference type="ARBA" id="ARBA00023163"/>
    </source>
</evidence>
<keyword evidence="3" id="KW-0804">Transcription</keyword>
<keyword evidence="2" id="KW-0238">DNA-binding</keyword>
<accession>A0A918JTS6</accession>
<name>A0A918JTS6_9FLAO</name>
<reference evidence="6 7" key="1">
    <citation type="journal article" date="2014" name="Int. J. Syst. Evol. Microbiol.">
        <title>Complete genome sequence of Corynebacterium casei LMG S-19264T (=DSM 44701T), isolated from a smear-ripened cheese.</title>
        <authorList>
            <consortium name="US DOE Joint Genome Institute (JGI-PGF)"/>
            <person name="Walter F."/>
            <person name="Albersmeier A."/>
            <person name="Kalinowski J."/>
            <person name="Ruckert C."/>
        </authorList>
    </citation>
    <scope>NUCLEOTIDE SEQUENCE [LARGE SCALE GENOMIC DNA]</scope>
    <source>
        <strain evidence="6 7">KCTC 12285</strain>
    </source>
</reference>
<feature type="transmembrane region" description="Helical" evidence="4">
    <location>
        <begin position="250"/>
        <end position="274"/>
    </location>
</feature>
<keyword evidence="4" id="KW-1133">Transmembrane helix</keyword>
<evidence type="ECO:0000313" key="7">
    <source>
        <dbReference type="Proteomes" id="UP000601108"/>
    </source>
</evidence>
<keyword evidence="4" id="KW-0472">Membrane</keyword>
<dbReference type="InterPro" id="IPR018060">
    <property type="entry name" value="HTH_AraC"/>
</dbReference>
<feature type="transmembrane region" description="Helical" evidence="4">
    <location>
        <begin position="322"/>
        <end position="341"/>
    </location>
</feature>
<keyword evidence="1" id="KW-0805">Transcription regulation</keyword>
<feature type="transmembrane region" description="Helical" evidence="4">
    <location>
        <begin position="121"/>
        <end position="142"/>
    </location>
</feature>
<evidence type="ECO:0000256" key="1">
    <source>
        <dbReference type="ARBA" id="ARBA00023015"/>
    </source>
</evidence>
<keyword evidence="7" id="KW-1185">Reference proteome</keyword>
<dbReference type="PROSITE" id="PS00041">
    <property type="entry name" value="HTH_ARAC_FAMILY_1"/>
    <property type="match status" value="1"/>
</dbReference>
<keyword evidence="4" id="KW-0812">Transmembrane</keyword>
<gene>
    <name evidence="6" type="ORF">GCM10007384_09250</name>
</gene>
<evidence type="ECO:0000313" key="6">
    <source>
        <dbReference type="EMBL" id="GGX09544.1"/>
    </source>
</evidence>
<dbReference type="GO" id="GO:0043565">
    <property type="term" value="F:sequence-specific DNA binding"/>
    <property type="evidence" value="ECO:0007669"/>
    <property type="project" value="InterPro"/>
</dbReference>
<comment type="caution">
    <text evidence="6">The sequence shown here is derived from an EMBL/GenBank/DDBJ whole genome shotgun (WGS) entry which is preliminary data.</text>
</comment>
<feature type="transmembrane region" description="Helical" evidence="4">
    <location>
        <begin position="294"/>
        <end position="316"/>
    </location>
</feature>
<dbReference type="InterPro" id="IPR018062">
    <property type="entry name" value="HTH_AraC-typ_CS"/>
</dbReference>
<proteinExistence type="predicted"/>
<organism evidence="6 7">
    <name type="scientific">Aquimarina muelleri</name>
    <dbReference type="NCBI Taxonomy" id="279356"/>
    <lineage>
        <taxon>Bacteria</taxon>
        <taxon>Pseudomonadati</taxon>
        <taxon>Bacteroidota</taxon>
        <taxon>Flavobacteriia</taxon>
        <taxon>Flavobacteriales</taxon>
        <taxon>Flavobacteriaceae</taxon>
        <taxon>Aquimarina</taxon>
    </lineage>
</organism>
<feature type="domain" description="HTH araC/xylS-type" evidence="5">
    <location>
        <begin position="381"/>
        <end position="485"/>
    </location>
</feature>
<dbReference type="Proteomes" id="UP000601108">
    <property type="component" value="Unassembled WGS sequence"/>
</dbReference>
<feature type="transmembrane region" description="Helical" evidence="4">
    <location>
        <begin position="149"/>
        <end position="170"/>
    </location>
</feature>
<evidence type="ECO:0000256" key="4">
    <source>
        <dbReference type="SAM" id="Phobius"/>
    </source>
</evidence>
<sequence length="488" mass="57094">MFTSSNSYSFENGVGKKKQDIASLMFLFSENNFYTIKKSDKTNSIENLRIAENNKDSIAVYKELAFSYATSAQPSLACEFIEKYVKASLDMAFITHSHFYQIAHSKPYRELTNKYVKKIDWWGIFCFYVAFVGIFVSIVLNLRKKTDKISGLLMGGFLFCHSLFMIHIGVYLMNYSYYYPHVYYMSTIFSLLYGPLIYFYFKRITSQYSLKKEDLLHLAPTFLLGALLFSVYTLTGEEKLRILLEGENPYLVLIMISKLISLLAYSIFLILIYVRNKKEQVKISKLMNNWQTRIIIFCLIYVVVYAMYVISIKQYVFSDYAFYLQISSTAFIVLYVSYSAFVRPSLFEKVKVIASKGIVKRNNSKYEKSGLTSSLSMELKSKLLYLLDEEKIYKQNDITLQKLSESLNTTRHNASQIVNEHFGLNFFELINKYRIEEAKELLKNKKYKDYAIIDIAYEVGFNNKVTFNKSFKKYNQITPSEYMKLFVL</sequence>
<dbReference type="Pfam" id="PF12833">
    <property type="entry name" value="HTH_18"/>
    <property type="match status" value="1"/>
</dbReference>